<sequence>MEIGGCHLRLDLIFLFPLGLRDQAFCIYSFIPFNVGLEKHLEDGYWRVIRDHFGTVLRAFSKQVGVGWLLRFDNFFIPDALTEAMLLADLEQDTVDFLPNFDNSQKEPSLLPARLPTLLLNGSSGIAVGMATNIPPHNIGELVDVLCVLIRNPEATGYVSWEMFFSLVGVSWVLPLLVRETLLSWQVRLWEKSTRRFGEQLLYTSFGRYGRRGTE</sequence>
<dbReference type="InterPro" id="IPR013758">
    <property type="entry name" value="Topo_IIA_A/C_ab"/>
</dbReference>
<reference evidence="7 8" key="1">
    <citation type="journal article" date="2018" name="PLoS Genet.">
        <title>Population sequencing reveals clonal diversity and ancestral inbreeding in the grapevine cultivar Chardonnay.</title>
        <authorList>
            <person name="Roach M.J."/>
            <person name="Johnson D.L."/>
            <person name="Bohlmann J."/>
            <person name="van Vuuren H.J."/>
            <person name="Jones S.J."/>
            <person name="Pretorius I.S."/>
            <person name="Schmidt S.A."/>
            <person name="Borneman A.R."/>
        </authorList>
    </citation>
    <scope>NUCLEOTIDE SEQUENCE [LARGE SCALE GENOMIC DNA]</scope>
    <source>
        <strain evidence="8">cv. Chardonnay</strain>
        <tissue evidence="7">Leaf</tissue>
    </source>
</reference>
<dbReference type="InterPro" id="IPR050220">
    <property type="entry name" value="Type_II_DNA_Topoisomerases"/>
</dbReference>
<dbReference type="InterPro" id="IPR013760">
    <property type="entry name" value="Topo_IIA-like_dom_sf"/>
</dbReference>
<evidence type="ECO:0000256" key="4">
    <source>
        <dbReference type="ARBA" id="ARBA00023235"/>
    </source>
</evidence>
<evidence type="ECO:0000256" key="5">
    <source>
        <dbReference type="PROSITE-ProRule" id="PRU01384"/>
    </source>
</evidence>
<organism evidence="7 8">
    <name type="scientific">Vitis vinifera</name>
    <name type="common">Grape</name>
    <dbReference type="NCBI Taxonomy" id="29760"/>
    <lineage>
        <taxon>Eukaryota</taxon>
        <taxon>Viridiplantae</taxon>
        <taxon>Streptophyta</taxon>
        <taxon>Embryophyta</taxon>
        <taxon>Tracheophyta</taxon>
        <taxon>Spermatophyta</taxon>
        <taxon>Magnoliopsida</taxon>
        <taxon>eudicotyledons</taxon>
        <taxon>Gunneridae</taxon>
        <taxon>Pentapetalae</taxon>
        <taxon>rosids</taxon>
        <taxon>Vitales</taxon>
        <taxon>Vitaceae</taxon>
        <taxon>Viteae</taxon>
        <taxon>Vitis</taxon>
    </lineage>
</organism>
<keyword evidence="4" id="KW-0413">Isomerase</keyword>
<evidence type="ECO:0000256" key="3">
    <source>
        <dbReference type="ARBA" id="ARBA00023125"/>
    </source>
</evidence>
<dbReference type="PROSITE" id="PS52040">
    <property type="entry name" value="TOPO_IIA"/>
    <property type="match status" value="1"/>
</dbReference>
<dbReference type="GO" id="GO:0003677">
    <property type="term" value="F:DNA binding"/>
    <property type="evidence" value="ECO:0007669"/>
    <property type="project" value="UniProtKB-UniRule"/>
</dbReference>
<dbReference type="GO" id="GO:0006265">
    <property type="term" value="P:DNA topological change"/>
    <property type="evidence" value="ECO:0007669"/>
    <property type="project" value="InterPro"/>
</dbReference>
<evidence type="ECO:0000256" key="2">
    <source>
        <dbReference type="ARBA" id="ARBA00023029"/>
    </source>
</evidence>
<name>A0A438HXF3_VITVI</name>
<accession>A0A438HXF3</accession>
<proteinExistence type="inferred from homology"/>
<gene>
    <name evidence="7" type="primary">GYRA_1</name>
    <name evidence="7" type="ORF">CK203_040258</name>
</gene>
<comment type="similarity">
    <text evidence="1">Belongs to the type II topoisomerase GyrA/ParC subunit family.</text>
</comment>
<dbReference type="PANTHER" id="PTHR43493">
    <property type="entry name" value="DNA GYRASE/TOPOISOMERASE SUBUNIT A"/>
    <property type="match status" value="1"/>
</dbReference>
<evidence type="ECO:0000259" key="6">
    <source>
        <dbReference type="PROSITE" id="PS52040"/>
    </source>
</evidence>
<keyword evidence="2" id="KW-0799">Topoisomerase</keyword>
<feature type="domain" description="Topo IIA-type catalytic" evidence="6">
    <location>
        <begin position="1"/>
        <end position="215"/>
    </location>
</feature>
<dbReference type="Gene3D" id="3.90.199.10">
    <property type="entry name" value="Topoisomerase II, domain 5"/>
    <property type="match status" value="1"/>
</dbReference>
<dbReference type="InterPro" id="IPR002205">
    <property type="entry name" value="Topo_IIA_dom_A"/>
</dbReference>
<dbReference type="SUPFAM" id="SSF56719">
    <property type="entry name" value="Type II DNA topoisomerase"/>
    <property type="match status" value="1"/>
</dbReference>
<dbReference type="EMBL" id="QGNW01000167">
    <property type="protein sequence ID" value="RVW89080.1"/>
    <property type="molecule type" value="Genomic_DNA"/>
</dbReference>
<comment type="caution">
    <text evidence="7">The sequence shown here is derived from an EMBL/GenBank/DDBJ whole genome shotgun (WGS) entry which is preliminary data.</text>
</comment>
<protein>
    <submittedName>
        <fullName evidence="7">DNA gyrase subunit A, chloroplastic/mitochondrial</fullName>
    </submittedName>
</protein>
<comment type="caution">
    <text evidence="5">Lacks conserved residue(s) required for the propagation of feature annotation.</text>
</comment>
<dbReference type="GO" id="GO:0003918">
    <property type="term" value="F:DNA topoisomerase type II (double strand cut, ATP-hydrolyzing) activity"/>
    <property type="evidence" value="ECO:0007669"/>
    <property type="project" value="InterPro"/>
</dbReference>
<dbReference type="PANTHER" id="PTHR43493:SF5">
    <property type="entry name" value="DNA GYRASE SUBUNIT A, CHLOROPLASTIC_MITOCHONDRIAL"/>
    <property type="match status" value="1"/>
</dbReference>
<dbReference type="Proteomes" id="UP000288805">
    <property type="component" value="Unassembled WGS sequence"/>
</dbReference>
<dbReference type="Pfam" id="PF00521">
    <property type="entry name" value="DNA_topoisoIV"/>
    <property type="match status" value="1"/>
</dbReference>
<keyword evidence="3 5" id="KW-0238">DNA-binding</keyword>
<evidence type="ECO:0000256" key="1">
    <source>
        <dbReference type="ARBA" id="ARBA00008263"/>
    </source>
</evidence>
<dbReference type="GO" id="GO:0005524">
    <property type="term" value="F:ATP binding"/>
    <property type="evidence" value="ECO:0007669"/>
    <property type="project" value="InterPro"/>
</dbReference>
<evidence type="ECO:0000313" key="8">
    <source>
        <dbReference type="Proteomes" id="UP000288805"/>
    </source>
</evidence>
<evidence type="ECO:0000313" key="7">
    <source>
        <dbReference type="EMBL" id="RVW89080.1"/>
    </source>
</evidence>
<dbReference type="AlphaFoldDB" id="A0A438HXF3"/>